<feature type="transmembrane region" description="Helical" evidence="6">
    <location>
        <begin position="225"/>
        <end position="251"/>
    </location>
</feature>
<keyword evidence="2" id="KW-1003">Cell membrane</keyword>
<evidence type="ECO:0000256" key="4">
    <source>
        <dbReference type="ARBA" id="ARBA00022989"/>
    </source>
</evidence>
<dbReference type="PANTHER" id="PTHR30250:SF26">
    <property type="entry name" value="PSMA PROTEIN"/>
    <property type="match status" value="1"/>
</dbReference>
<proteinExistence type="predicted"/>
<dbReference type="AlphaFoldDB" id="A0A381TI09"/>
<dbReference type="PANTHER" id="PTHR30250">
    <property type="entry name" value="PST FAMILY PREDICTED COLANIC ACID TRANSPORTER"/>
    <property type="match status" value="1"/>
</dbReference>
<keyword evidence="3 6" id="KW-0812">Transmembrane</keyword>
<feature type="transmembrane region" description="Helical" evidence="6">
    <location>
        <begin position="41"/>
        <end position="62"/>
    </location>
</feature>
<evidence type="ECO:0000256" key="2">
    <source>
        <dbReference type="ARBA" id="ARBA00022475"/>
    </source>
</evidence>
<feature type="transmembrane region" description="Helical" evidence="6">
    <location>
        <begin position="257"/>
        <end position="281"/>
    </location>
</feature>
<evidence type="ECO:0000256" key="1">
    <source>
        <dbReference type="ARBA" id="ARBA00004651"/>
    </source>
</evidence>
<dbReference type="InterPro" id="IPR002797">
    <property type="entry name" value="Polysacc_synth"/>
</dbReference>
<feature type="transmembrane region" description="Helical" evidence="6">
    <location>
        <begin position="342"/>
        <end position="360"/>
    </location>
</feature>
<dbReference type="Pfam" id="PF01943">
    <property type="entry name" value="Polysacc_synt"/>
    <property type="match status" value="1"/>
</dbReference>
<feature type="transmembrane region" description="Helical" evidence="6">
    <location>
        <begin position="83"/>
        <end position="107"/>
    </location>
</feature>
<sequence>VLNKHLFKNSLYTGAALCFVGFVPFIFNILVARIFGKETLGTINVALSFCLVLTVFVTNFFGTSGNKFLAEYRGRQSLEPFKLIFFTILIGPVVVLTFLNAAMVWHWDYIVLRFSVQPNFLVPMVSYIYFRSFYIIFRRMFYGVDLVPFYAINEIVSDIILIAAIGTVCWLRLPHLLIQSYVLGYSIFTVISILALYKNYAAIVGPLHPQENYQTKSVLIDYFKYGFITMAGTASSTGTGYLSMLFTGYFLTSTDAGLYSSVLAIVSILMFLPRLVTQVLLPEFSKLFGAGEENSIIRTLKYSFWFLFIIAMIINGFLFVFAEKILSIFGNSFSSGSLILRIIIPGVFIRMISVPLVTFLSATKYVIYPNIGGIIILIVSVVTWSIAVPAYDLTGIAAGYVAGISIGIGYQIVMAVIKLRSFSSKH</sequence>
<feature type="transmembrane region" description="Helical" evidence="6">
    <location>
        <begin position="149"/>
        <end position="173"/>
    </location>
</feature>
<evidence type="ECO:0000313" key="7">
    <source>
        <dbReference type="EMBL" id="SVA15394.1"/>
    </source>
</evidence>
<evidence type="ECO:0000256" key="6">
    <source>
        <dbReference type="SAM" id="Phobius"/>
    </source>
</evidence>
<dbReference type="InterPro" id="IPR050833">
    <property type="entry name" value="Poly_Biosynth_Transport"/>
</dbReference>
<feature type="non-terminal residue" evidence="7">
    <location>
        <position position="1"/>
    </location>
</feature>
<gene>
    <name evidence="7" type="ORF">METZ01_LOCUS68248</name>
</gene>
<name>A0A381TI09_9ZZZZ</name>
<protein>
    <recommendedName>
        <fullName evidence="8">Polysaccharide biosynthesis protein C-terminal domain-containing protein</fullName>
    </recommendedName>
</protein>
<keyword evidence="5 6" id="KW-0472">Membrane</keyword>
<reference evidence="7" key="1">
    <citation type="submission" date="2018-05" db="EMBL/GenBank/DDBJ databases">
        <authorList>
            <person name="Lanie J.A."/>
            <person name="Ng W.-L."/>
            <person name="Kazmierczak K.M."/>
            <person name="Andrzejewski T.M."/>
            <person name="Davidsen T.M."/>
            <person name="Wayne K.J."/>
            <person name="Tettelin H."/>
            <person name="Glass J.I."/>
            <person name="Rusch D."/>
            <person name="Podicherti R."/>
            <person name="Tsui H.-C.T."/>
            <person name="Winkler M.E."/>
        </authorList>
    </citation>
    <scope>NUCLEOTIDE SEQUENCE</scope>
</reference>
<feature type="transmembrane region" description="Helical" evidence="6">
    <location>
        <begin position="12"/>
        <end position="35"/>
    </location>
</feature>
<feature type="transmembrane region" description="Helical" evidence="6">
    <location>
        <begin position="119"/>
        <end position="137"/>
    </location>
</feature>
<feature type="transmembrane region" description="Helical" evidence="6">
    <location>
        <begin position="367"/>
        <end position="391"/>
    </location>
</feature>
<dbReference type="GO" id="GO:0005886">
    <property type="term" value="C:plasma membrane"/>
    <property type="evidence" value="ECO:0007669"/>
    <property type="project" value="UniProtKB-SubCell"/>
</dbReference>
<evidence type="ECO:0008006" key="8">
    <source>
        <dbReference type="Google" id="ProtNLM"/>
    </source>
</evidence>
<dbReference type="EMBL" id="UINC01004581">
    <property type="protein sequence ID" value="SVA15394.1"/>
    <property type="molecule type" value="Genomic_DNA"/>
</dbReference>
<organism evidence="7">
    <name type="scientific">marine metagenome</name>
    <dbReference type="NCBI Taxonomy" id="408172"/>
    <lineage>
        <taxon>unclassified sequences</taxon>
        <taxon>metagenomes</taxon>
        <taxon>ecological metagenomes</taxon>
    </lineage>
</organism>
<evidence type="ECO:0000256" key="3">
    <source>
        <dbReference type="ARBA" id="ARBA00022692"/>
    </source>
</evidence>
<feature type="transmembrane region" description="Helical" evidence="6">
    <location>
        <begin position="302"/>
        <end position="322"/>
    </location>
</feature>
<feature type="transmembrane region" description="Helical" evidence="6">
    <location>
        <begin position="397"/>
        <end position="417"/>
    </location>
</feature>
<feature type="transmembrane region" description="Helical" evidence="6">
    <location>
        <begin position="179"/>
        <end position="197"/>
    </location>
</feature>
<accession>A0A381TI09</accession>
<comment type="subcellular location">
    <subcellularLocation>
        <location evidence="1">Cell membrane</location>
        <topology evidence="1">Multi-pass membrane protein</topology>
    </subcellularLocation>
</comment>
<keyword evidence="4 6" id="KW-1133">Transmembrane helix</keyword>
<evidence type="ECO:0000256" key="5">
    <source>
        <dbReference type="ARBA" id="ARBA00023136"/>
    </source>
</evidence>